<name>A0A444JFL5_9BACT</name>
<organism evidence="1 2">
    <name type="scientific">Candidatus Electrothrix marina</name>
    <dbReference type="NCBI Taxonomy" id="1859130"/>
    <lineage>
        <taxon>Bacteria</taxon>
        <taxon>Pseudomonadati</taxon>
        <taxon>Thermodesulfobacteriota</taxon>
        <taxon>Desulfobulbia</taxon>
        <taxon>Desulfobulbales</taxon>
        <taxon>Desulfobulbaceae</taxon>
        <taxon>Candidatus Electrothrix</taxon>
    </lineage>
</organism>
<proteinExistence type="predicted"/>
<dbReference type="EMBL" id="MTKS01000072">
    <property type="protein sequence ID" value="RWX51853.1"/>
    <property type="molecule type" value="Genomic_DNA"/>
</dbReference>
<reference evidence="1 2" key="1">
    <citation type="submission" date="2017-01" db="EMBL/GenBank/DDBJ databases">
        <title>The cable genome- insights into the physiology and evolution of filamentous bacteria capable of sulfide oxidation via long distance electron transfer.</title>
        <authorList>
            <person name="Schreiber L."/>
            <person name="Bjerg J.T."/>
            <person name="Boggild A."/>
            <person name="Van De Vossenberg J."/>
            <person name="Meysman F."/>
            <person name="Nielsen L.P."/>
            <person name="Schramm A."/>
            <person name="Kjeldsen K.U."/>
        </authorList>
    </citation>
    <scope>NUCLEOTIDE SEQUENCE [LARGE SCALE GENOMIC DNA]</scope>
    <source>
        <strain evidence="1">A5</strain>
    </source>
</reference>
<keyword evidence="2" id="KW-1185">Reference proteome</keyword>
<accession>A0A444JFL5</accession>
<gene>
    <name evidence="1" type="ORF">VU01_10727</name>
</gene>
<sequence>MKNTIYLETTIFSYLTSRPNKNIVAAAWQQLTYDWWTSQKDKFDLYISELVVAEAERGDPEAAERRLAQIHSIH</sequence>
<evidence type="ECO:0000313" key="1">
    <source>
        <dbReference type="EMBL" id="RWX51853.1"/>
    </source>
</evidence>
<evidence type="ECO:0008006" key="3">
    <source>
        <dbReference type="Google" id="ProtNLM"/>
    </source>
</evidence>
<evidence type="ECO:0000313" key="2">
    <source>
        <dbReference type="Proteomes" id="UP000288892"/>
    </source>
</evidence>
<comment type="caution">
    <text evidence="1">The sequence shown here is derived from an EMBL/GenBank/DDBJ whole genome shotgun (WGS) entry which is preliminary data.</text>
</comment>
<dbReference type="Proteomes" id="UP000288892">
    <property type="component" value="Unassembled WGS sequence"/>
</dbReference>
<protein>
    <recommendedName>
        <fullName evidence="3">PIN domain-containing protein</fullName>
    </recommendedName>
</protein>
<dbReference type="AlphaFoldDB" id="A0A444JFL5"/>